<dbReference type="EMBL" id="JANBUO010000598">
    <property type="protein sequence ID" value="KAJ2802878.1"/>
    <property type="molecule type" value="Genomic_DNA"/>
</dbReference>
<feature type="domain" description="Ribosomal protein L9" evidence="7">
    <location>
        <begin position="29"/>
        <end position="66"/>
    </location>
</feature>
<evidence type="ECO:0000256" key="4">
    <source>
        <dbReference type="ARBA" id="ARBA00022980"/>
    </source>
</evidence>
<dbReference type="OrthoDB" id="5555409at2759"/>
<keyword evidence="3" id="KW-0694">RNA-binding</keyword>
<evidence type="ECO:0000256" key="3">
    <source>
        <dbReference type="ARBA" id="ARBA00022884"/>
    </source>
</evidence>
<dbReference type="AlphaFoldDB" id="A0A9W8I090"/>
<evidence type="ECO:0000259" key="8">
    <source>
        <dbReference type="Pfam" id="PF03948"/>
    </source>
</evidence>
<gene>
    <name evidence="9" type="ORF">H4R20_003108</name>
</gene>
<accession>A0A9W8I090</accession>
<dbReference type="SUPFAM" id="SSF55653">
    <property type="entry name" value="Ribosomal protein L9 C-domain"/>
    <property type="match status" value="1"/>
</dbReference>
<dbReference type="Gene3D" id="3.40.5.10">
    <property type="entry name" value="Ribosomal protein L9, N-terminal domain"/>
    <property type="match status" value="1"/>
</dbReference>
<dbReference type="Pfam" id="PF01281">
    <property type="entry name" value="Ribosomal_L9_N"/>
    <property type="match status" value="1"/>
</dbReference>
<dbReference type="GO" id="GO:0006412">
    <property type="term" value="P:translation"/>
    <property type="evidence" value="ECO:0007669"/>
    <property type="project" value="InterPro"/>
</dbReference>
<keyword evidence="4" id="KW-0689">Ribosomal protein</keyword>
<dbReference type="SUPFAM" id="SSF55658">
    <property type="entry name" value="L9 N-domain-like"/>
    <property type="match status" value="1"/>
</dbReference>
<protein>
    <recommendedName>
        <fullName evidence="6">50S ribosomal protein L9, chloroplastic</fullName>
    </recommendedName>
</protein>
<dbReference type="InterPro" id="IPR036791">
    <property type="entry name" value="Ribosomal_bL9_C_sf"/>
</dbReference>
<dbReference type="Proteomes" id="UP001140094">
    <property type="component" value="Unassembled WGS sequence"/>
</dbReference>
<reference evidence="9" key="1">
    <citation type="submission" date="2022-07" db="EMBL/GenBank/DDBJ databases">
        <title>Phylogenomic reconstructions and comparative analyses of Kickxellomycotina fungi.</title>
        <authorList>
            <person name="Reynolds N.K."/>
            <person name="Stajich J.E."/>
            <person name="Barry K."/>
            <person name="Grigoriev I.V."/>
            <person name="Crous P."/>
            <person name="Smith M.E."/>
        </authorList>
    </citation>
    <scope>NUCLEOTIDE SEQUENCE</scope>
    <source>
        <strain evidence="9">NRRL 1565</strain>
    </source>
</reference>
<sequence>MSLLTRPLFRARQGVVLIQRGIKKKRRIPVTLIEDVPMVGSAGTVAHVSKAYMRHKLFPKRLAEYVLSYSGPLDRNKIEREEQAEEIKASETSEDTQQRVHQLALRNQETIGRIVDMEPLVFERNVVTADSGENQGAQAIYGSLSKADVVRALADMHGISLDKEALVMDDKIKSVGEYTCVVKLAYAGQASLKVKVVPTADK</sequence>
<dbReference type="GO" id="GO:0019843">
    <property type="term" value="F:rRNA binding"/>
    <property type="evidence" value="ECO:0007669"/>
    <property type="project" value="UniProtKB-KW"/>
</dbReference>
<evidence type="ECO:0000256" key="5">
    <source>
        <dbReference type="ARBA" id="ARBA00023274"/>
    </source>
</evidence>
<dbReference type="PANTHER" id="PTHR21368">
    <property type="entry name" value="50S RIBOSOMAL PROTEIN L9"/>
    <property type="match status" value="1"/>
</dbReference>
<keyword evidence="5" id="KW-0687">Ribonucleoprotein</keyword>
<feature type="domain" description="Large ribosomal subunit protein bL9 C-terminal" evidence="8">
    <location>
        <begin position="137"/>
        <end position="197"/>
    </location>
</feature>
<evidence type="ECO:0000256" key="6">
    <source>
        <dbReference type="ARBA" id="ARBA00035427"/>
    </source>
</evidence>
<organism evidence="9 10">
    <name type="scientific">Coemansia guatemalensis</name>
    <dbReference type="NCBI Taxonomy" id="2761395"/>
    <lineage>
        <taxon>Eukaryota</taxon>
        <taxon>Fungi</taxon>
        <taxon>Fungi incertae sedis</taxon>
        <taxon>Zoopagomycota</taxon>
        <taxon>Kickxellomycotina</taxon>
        <taxon>Kickxellomycetes</taxon>
        <taxon>Kickxellales</taxon>
        <taxon>Kickxellaceae</taxon>
        <taxon>Coemansia</taxon>
    </lineage>
</organism>
<comment type="similarity">
    <text evidence="1">Belongs to the bacterial ribosomal protein bL9 family.</text>
</comment>
<dbReference type="GO" id="GO:0003735">
    <property type="term" value="F:structural constituent of ribosome"/>
    <property type="evidence" value="ECO:0007669"/>
    <property type="project" value="InterPro"/>
</dbReference>
<dbReference type="InterPro" id="IPR020070">
    <property type="entry name" value="Ribosomal_bL9_N"/>
</dbReference>
<dbReference type="InterPro" id="IPR036935">
    <property type="entry name" value="Ribosomal_bL9_N_sf"/>
</dbReference>
<keyword evidence="2" id="KW-0699">rRNA-binding</keyword>
<evidence type="ECO:0000256" key="1">
    <source>
        <dbReference type="ARBA" id="ARBA00010605"/>
    </source>
</evidence>
<name>A0A9W8I090_9FUNG</name>
<dbReference type="GO" id="GO:0005840">
    <property type="term" value="C:ribosome"/>
    <property type="evidence" value="ECO:0007669"/>
    <property type="project" value="UniProtKB-KW"/>
</dbReference>
<dbReference type="Pfam" id="PF03948">
    <property type="entry name" value="Ribosomal_L9_C"/>
    <property type="match status" value="1"/>
</dbReference>
<dbReference type="GO" id="GO:1990904">
    <property type="term" value="C:ribonucleoprotein complex"/>
    <property type="evidence" value="ECO:0007669"/>
    <property type="project" value="UniProtKB-KW"/>
</dbReference>
<dbReference type="InterPro" id="IPR020069">
    <property type="entry name" value="Ribosomal_bL9_C"/>
</dbReference>
<evidence type="ECO:0000313" key="9">
    <source>
        <dbReference type="EMBL" id="KAJ2802878.1"/>
    </source>
</evidence>
<dbReference type="Gene3D" id="3.10.430.100">
    <property type="entry name" value="Ribosomal protein L9, C-terminal domain"/>
    <property type="match status" value="1"/>
</dbReference>
<evidence type="ECO:0000313" key="10">
    <source>
        <dbReference type="Proteomes" id="UP001140094"/>
    </source>
</evidence>
<dbReference type="InterPro" id="IPR000244">
    <property type="entry name" value="Ribosomal_bL9"/>
</dbReference>
<evidence type="ECO:0000256" key="2">
    <source>
        <dbReference type="ARBA" id="ARBA00022730"/>
    </source>
</evidence>
<proteinExistence type="inferred from homology"/>
<dbReference type="InterPro" id="IPR009027">
    <property type="entry name" value="Ribosomal_bL9/RNase_H1_N"/>
</dbReference>
<keyword evidence="10" id="KW-1185">Reference proteome</keyword>
<comment type="caution">
    <text evidence="9">The sequence shown here is derived from an EMBL/GenBank/DDBJ whole genome shotgun (WGS) entry which is preliminary data.</text>
</comment>
<evidence type="ECO:0000259" key="7">
    <source>
        <dbReference type="Pfam" id="PF01281"/>
    </source>
</evidence>